<dbReference type="KEGG" id="tet:TTHERM_00289110"/>
<keyword evidence="2" id="KW-1185">Reference proteome</keyword>
<evidence type="ECO:0000313" key="2">
    <source>
        <dbReference type="Proteomes" id="UP000009168"/>
    </source>
</evidence>
<accession>I7M231</accession>
<evidence type="ECO:0000313" key="1">
    <source>
        <dbReference type="EMBL" id="EAR98383.1"/>
    </source>
</evidence>
<dbReference type="HOGENOM" id="CLU_884231_0_0_1"/>
<dbReference type="InParanoid" id="I7M231"/>
<dbReference type="Proteomes" id="UP000009168">
    <property type="component" value="Unassembled WGS sequence"/>
</dbReference>
<dbReference type="RefSeq" id="XP_001018628.1">
    <property type="nucleotide sequence ID" value="XM_001018628.1"/>
</dbReference>
<proteinExistence type="predicted"/>
<protein>
    <submittedName>
        <fullName evidence="1">Uncharacterized protein</fullName>
    </submittedName>
</protein>
<dbReference type="AlphaFoldDB" id="I7M231"/>
<dbReference type="EMBL" id="GG662651">
    <property type="protein sequence ID" value="EAR98383.1"/>
    <property type="molecule type" value="Genomic_DNA"/>
</dbReference>
<gene>
    <name evidence="1" type="ORF">TTHERM_00289110</name>
</gene>
<name>I7M231_TETTS</name>
<dbReference type="GeneID" id="7846857"/>
<reference evidence="2" key="1">
    <citation type="journal article" date="2006" name="PLoS Biol.">
        <title>Macronuclear genome sequence of the ciliate Tetrahymena thermophila, a model eukaryote.</title>
        <authorList>
            <person name="Eisen J.A."/>
            <person name="Coyne R.S."/>
            <person name="Wu M."/>
            <person name="Wu D."/>
            <person name="Thiagarajan M."/>
            <person name="Wortman J.R."/>
            <person name="Badger J.H."/>
            <person name="Ren Q."/>
            <person name="Amedeo P."/>
            <person name="Jones K.M."/>
            <person name="Tallon L.J."/>
            <person name="Delcher A.L."/>
            <person name="Salzberg S.L."/>
            <person name="Silva J.C."/>
            <person name="Haas B.J."/>
            <person name="Majoros W.H."/>
            <person name="Farzad M."/>
            <person name="Carlton J.M."/>
            <person name="Smith R.K. Jr."/>
            <person name="Garg J."/>
            <person name="Pearlman R.E."/>
            <person name="Karrer K.M."/>
            <person name="Sun L."/>
            <person name="Manning G."/>
            <person name="Elde N.C."/>
            <person name="Turkewitz A.P."/>
            <person name="Asai D.J."/>
            <person name="Wilkes D.E."/>
            <person name="Wang Y."/>
            <person name="Cai H."/>
            <person name="Collins K."/>
            <person name="Stewart B.A."/>
            <person name="Lee S.R."/>
            <person name="Wilamowska K."/>
            <person name="Weinberg Z."/>
            <person name="Ruzzo W.L."/>
            <person name="Wloga D."/>
            <person name="Gaertig J."/>
            <person name="Frankel J."/>
            <person name="Tsao C.-C."/>
            <person name="Gorovsky M.A."/>
            <person name="Keeling P.J."/>
            <person name="Waller R.F."/>
            <person name="Patron N.J."/>
            <person name="Cherry J.M."/>
            <person name="Stover N.A."/>
            <person name="Krieger C.J."/>
            <person name="del Toro C."/>
            <person name="Ryder H.F."/>
            <person name="Williamson S.C."/>
            <person name="Barbeau R.A."/>
            <person name="Hamilton E.P."/>
            <person name="Orias E."/>
        </authorList>
    </citation>
    <scope>NUCLEOTIDE SEQUENCE [LARGE SCALE GENOMIC DNA]</scope>
    <source>
        <strain evidence="2">SB210</strain>
    </source>
</reference>
<organism evidence="1 2">
    <name type="scientific">Tetrahymena thermophila (strain SB210)</name>
    <dbReference type="NCBI Taxonomy" id="312017"/>
    <lineage>
        <taxon>Eukaryota</taxon>
        <taxon>Sar</taxon>
        <taxon>Alveolata</taxon>
        <taxon>Ciliophora</taxon>
        <taxon>Intramacronucleata</taxon>
        <taxon>Oligohymenophorea</taxon>
        <taxon>Hymenostomatida</taxon>
        <taxon>Tetrahymenina</taxon>
        <taxon>Tetrahymenidae</taxon>
        <taxon>Tetrahymena</taxon>
    </lineage>
</organism>
<sequence length="315" mass="36544">MSESLSCYTNSHSESLHPAEAISQQYQPSLHDFASIKSVSYPQLSKTYNSFIIGKMRFSKLDSSNGLEVQYENILDELDQQCEEAKLKDCCHLSDISETAATKKLEPKKKRAQEKQSSNKNISKKKNLLSITVNARVVNDIKIIQSINFSSSFIEFYRQTSDEFQTSFHSLPLEDQTYYAIFQTAFDKITENLKEKYAPYICPIENYLNRKIDTKVCIEVTKQSSKDENNELLICQIGIIPMDYQSTTNPNLFNKRREGIQNNKSKKAKRNLSEQEKQFLLLYKECNINPNLSVQSDILNYFQTCKYRKIEQIEF</sequence>